<sequence length="100" mass="11687">MIIDNNPKEKEAMEAFRKGERTLGYKLQDEFVAELRENIGKADHCSCEKSCKYHGKCVECVAIHRAHRDHLPNCFRSMINERIEKLSELTEHSILDEIKK</sequence>
<evidence type="ECO:0000313" key="2">
    <source>
        <dbReference type="Proteomes" id="UP001208567"/>
    </source>
</evidence>
<dbReference type="EMBL" id="BRXR01000001">
    <property type="protein sequence ID" value="GLC30235.1"/>
    <property type="molecule type" value="Genomic_DNA"/>
</dbReference>
<keyword evidence="2" id="KW-1185">Reference proteome</keyword>
<evidence type="ECO:0008006" key="3">
    <source>
        <dbReference type="Google" id="ProtNLM"/>
    </source>
</evidence>
<accession>A0ABQ5N5A1</accession>
<dbReference type="Proteomes" id="UP001208567">
    <property type="component" value="Unassembled WGS sequence"/>
</dbReference>
<gene>
    <name evidence="1" type="ORF">bsdE14_16450</name>
</gene>
<protein>
    <recommendedName>
        <fullName evidence="3">LPS biosynthesis protein</fullName>
    </recommendedName>
</protein>
<proteinExistence type="predicted"/>
<dbReference type="RefSeq" id="WP_264849500.1">
    <property type="nucleotide sequence ID" value="NZ_BRXR01000001.1"/>
</dbReference>
<reference evidence="1 2" key="1">
    <citation type="journal article" date="2024" name="Int. J. Syst. Evol. Microbiol.">
        <title>Clostridium omnivorum sp. nov., isolated from anoxic soil under the treatment of reductive soil disinfestation.</title>
        <authorList>
            <person name="Ueki A."/>
            <person name="Tonouchi A."/>
            <person name="Kaku N."/>
            <person name="Honma S."/>
            <person name="Ueki K."/>
        </authorList>
    </citation>
    <scope>NUCLEOTIDE SEQUENCE [LARGE SCALE GENOMIC DNA]</scope>
    <source>
        <strain evidence="1 2">E14</strain>
    </source>
</reference>
<comment type="caution">
    <text evidence="1">The sequence shown here is derived from an EMBL/GenBank/DDBJ whole genome shotgun (WGS) entry which is preliminary data.</text>
</comment>
<evidence type="ECO:0000313" key="1">
    <source>
        <dbReference type="EMBL" id="GLC30235.1"/>
    </source>
</evidence>
<organism evidence="1 2">
    <name type="scientific">Clostridium omnivorum</name>
    <dbReference type="NCBI Taxonomy" id="1604902"/>
    <lineage>
        <taxon>Bacteria</taxon>
        <taxon>Bacillati</taxon>
        <taxon>Bacillota</taxon>
        <taxon>Clostridia</taxon>
        <taxon>Eubacteriales</taxon>
        <taxon>Clostridiaceae</taxon>
        <taxon>Clostridium</taxon>
    </lineage>
</organism>
<name>A0ABQ5N5A1_9CLOT</name>